<feature type="region of interest" description="Disordered" evidence="14">
    <location>
        <begin position="1"/>
        <end position="25"/>
    </location>
</feature>
<evidence type="ECO:0000313" key="15">
    <source>
        <dbReference type="EMBL" id="ETR73014.1"/>
    </source>
</evidence>
<evidence type="ECO:0000256" key="3">
    <source>
        <dbReference type="ARBA" id="ARBA00021622"/>
    </source>
</evidence>
<feature type="transmembrane region" description="Helical" evidence="13">
    <location>
        <begin position="188"/>
        <end position="211"/>
    </location>
</feature>
<dbReference type="Proteomes" id="UP000189670">
    <property type="component" value="Unassembled WGS sequence"/>
</dbReference>
<accession>A0A1V1PE00</accession>
<evidence type="ECO:0000256" key="9">
    <source>
        <dbReference type="ARBA" id="ARBA00022989"/>
    </source>
</evidence>
<sequence>MAAETETGEEKTEEPTGKRRNEARQEGQVAKSVEVGSVAVLLSGLAALYIFGTYLYGRLEYFIHDSFKVWSNPNFTDADFLDFAKRYIEDYIITLLPIFLLIIMVTFIVQAIQVGGVQITWKALQPKLSKFNPISGLKQLMFSPKSVVELLKSIAKLILVGWIAFVIIRAEMPYLINLGDMEIRAIFLYILSVMFRIFLWTSMLMILIAIIDYSYQRYEHEKNLKMTKQEVKDESKQSEGDPQVKSRIKGLQREMAMRRMMEDVPKADVVVTNPVHLAIALGYDNMKMSAPTVLAKGAGLVADNIKKKAQEHDIPIVENKDLARNLFSMVEIGSEIPTALYQAVAEVLAYVYRLKGKVK</sequence>
<evidence type="ECO:0000256" key="13">
    <source>
        <dbReference type="RuleBase" id="RU364091"/>
    </source>
</evidence>
<keyword evidence="15" id="KW-0282">Flagellum</keyword>
<comment type="caution">
    <text evidence="15">The sequence shown here is derived from an EMBL/GenBank/DDBJ whole genome shotgun (WGS) entry which is preliminary data.</text>
</comment>
<evidence type="ECO:0000256" key="1">
    <source>
        <dbReference type="ARBA" id="ARBA00004651"/>
    </source>
</evidence>
<dbReference type="SUPFAM" id="SSF160544">
    <property type="entry name" value="EscU C-terminal domain-like"/>
    <property type="match status" value="1"/>
</dbReference>
<feature type="transmembrane region" description="Helical" evidence="13">
    <location>
        <begin position="35"/>
        <end position="56"/>
    </location>
</feature>
<keyword evidence="6 13" id="KW-0812">Transmembrane</keyword>
<feature type="transmembrane region" description="Helical" evidence="13">
    <location>
        <begin position="91"/>
        <end position="112"/>
    </location>
</feature>
<comment type="subcellular location">
    <subcellularLocation>
        <location evidence="1">Cell membrane</location>
        <topology evidence="1">Multi-pass membrane protein</topology>
    </subcellularLocation>
</comment>
<reference evidence="16" key="1">
    <citation type="submission" date="2012-11" db="EMBL/GenBank/DDBJ databases">
        <authorList>
            <person name="Lucero-Rivera Y.E."/>
            <person name="Tovar-Ramirez D."/>
        </authorList>
    </citation>
    <scope>NUCLEOTIDE SEQUENCE [LARGE SCALE GENOMIC DNA]</scope>
    <source>
        <strain evidence="16">Araruama</strain>
    </source>
</reference>
<evidence type="ECO:0000256" key="5">
    <source>
        <dbReference type="ARBA" id="ARBA00022475"/>
    </source>
</evidence>
<organism evidence="15 16">
    <name type="scientific">Candidatus Magnetoglobus multicellularis str. Araruama</name>
    <dbReference type="NCBI Taxonomy" id="890399"/>
    <lineage>
        <taxon>Bacteria</taxon>
        <taxon>Pseudomonadati</taxon>
        <taxon>Thermodesulfobacteriota</taxon>
        <taxon>Desulfobacteria</taxon>
        <taxon>Desulfobacterales</taxon>
        <taxon>Desulfobacteraceae</taxon>
        <taxon>Candidatus Magnetoglobus</taxon>
    </lineage>
</organism>
<evidence type="ECO:0000256" key="8">
    <source>
        <dbReference type="ARBA" id="ARBA00022927"/>
    </source>
</evidence>
<keyword evidence="8 13" id="KW-0653">Protein transport</keyword>
<evidence type="ECO:0000256" key="2">
    <source>
        <dbReference type="ARBA" id="ARBA00010690"/>
    </source>
</evidence>
<comment type="similarity">
    <text evidence="2 13">Belongs to the type III secretion exporter family.</text>
</comment>
<dbReference type="PANTHER" id="PTHR30531">
    <property type="entry name" value="FLAGELLAR BIOSYNTHETIC PROTEIN FLHB"/>
    <property type="match status" value="1"/>
</dbReference>
<name>A0A1V1PE00_9BACT</name>
<dbReference type="PANTHER" id="PTHR30531:SF12">
    <property type="entry name" value="FLAGELLAR BIOSYNTHETIC PROTEIN FLHB"/>
    <property type="match status" value="1"/>
</dbReference>
<feature type="transmembrane region" description="Helical" evidence="13">
    <location>
        <begin position="150"/>
        <end position="168"/>
    </location>
</feature>
<evidence type="ECO:0000256" key="10">
    <source>
        <dbReference type="ARBA" id="ARBA00023136"/>
    </source>
</evidence>
<proteinExistence type="inferred from homology"/>
<dbReference type="InterPro" id="IPR029025">
    <property type="entry name" value="T3SS_substrate_exporter_C"/>
</dbReference>
<evidence type="ECO:0000256" key="11">
    <source>
        <dbReference type="ARBA" id="ARBA00023225"/>
    </source>
</evidence>
<keyword evidence="11 13" id="KW-1006">Bacterial flagellum protein export</keyword>
<evidence type="ECO:0000313" key="16">
    <source>
        <dbReference type="Proteomes" id="UP000189670"/>
    </source>
</evidence>
<evidence type="ECO:0000256" key="12">
    <source>
        <dbReference type="ARBA" id="ARBA00025078"/>
    </source>
</evidence>
<dbReference type="GO" id="GO:0044780">
    <property type="term" value="P:bacterial-type flagellum assembly"/>
    <property type="evidence" value="ECO:0007669"/>
    <property type="project" value="InterPro"/>
</dbReference>
<dbReference type="InterPro" id="IPR006136">
    <property type="entry name" value="FlhB"/>
</dbReference>
<feature type="compositionally biased region" description="Basic and acidic residues" evidence="14">
    <location>
        <begin position="8"/>
        <end position="25"/>
    </location>
</feature>
<evidence type="ECO:0000256" key="4">
    <source>
        <dbReference type="ARBA" id="ARBA00022448"/>
    </source>
</evidence>
<dbReference type="EMBL" id="ATBP01000094">
    <property type="protein sequence ID" value="ETR73014.1"/>
    <property type="molecule type" value="Genomic_DNA"/>
</dbReference>
<keyword evidence="7 13" id="KW-1005">Bacterial flagellum biogenesis</keyword>
<evidence type="ECO:0000256" key="7">
    <source>
        <dbReference type="ARBA" id="ARBA00022795"/>
    </source>
</evidence>
<gene>
    <name evidence="13 15" type="primary">flhB</name>
    <name evidence="15" type="ORF">OMM_01261</name>
</gene>
<keyword evidence="5 13" id="KW-1003">Cell membrane</keyword>
<dbReference type="AlphaFoldDB" id="A0A1V1PE00"/>
<evidence type="ECO:0000256" key="14">
    <source>
        <dbReference type="SAM" id="MobiDB-lite"/>
    </source>
</evidence>
<keyword evidence="4 13" id="KW-0813">Transport</keyword>
<dbReference type="GO" id="GO:0005886">
    <property type="term" value="C:plasma membrane"/>
    <property type="evidence" value="ECO:0007669"/>
    <property type="project" value="UniProtKB-SubCell"/>
</dbReference>
<keyword evidence="15" id="KW-0966">Cell projection</keyword>
<keyword evidence="10 13" id="KW-0472">Membrane</keyword>
<comment type="function">
    <text evidence="12 13">Required for formation of the rod structure in the basal body of the flagellar apparatus. Together with FliI and FliH, may constitute the export apparatus of flagellin.</text>
</comment>
<evidence type="ECO:0000256" key="6">
    <source>
        <dbReference type="ARBA" id="ARBA00022692"/>
    </source>
</evidence>
<dbReference type="GO" id="GO:0009306">
    <property type="term" value="P:protein secretion"/>
    <property type="evidence" value="ECO:0007669"/>
    <property type="project" value="InterPro"/>
</dbReference>
<dbReference type="Pfam" id="PF01312">
    <property type="entry name" value="Bac_export_2"/>
    <property type="match status" value="1"/>
</dbReference>
<dbReference type="InterPro" id="IPR006135">
    <property type="entry name" value="T3SS_substrate_exporter"/>
</dbReference>
<dbReference type="Gene3D" id="3.40.1690.10">
    <property type="entry name" value="secretion proteins EscU"/>
    <property type="match status" value="1"/>
</dbReference>
<protein>
    <recommendedName>
        <fullName evidence="3 13">Flagellar biosynthetic protein FlhB</fullName>
    </recommendedName>
</protein>
<dbReference type="Gene3D" id="6.10.250.2080">
    <property type="match status" value="1"/>
</dbReference>
<dbReference type="PRINTS" id="PR00950">
    <property type="entry name" value="TYPE3IMSPROT"/>
</dbReference>
<dbReference type="NCBIfam" id="TIGR00328">
    <property type="entry name" value="flhB"/>
    <property type="match status" value="1"/>
</dbReference>
<keyword evidence="15" id="KW-0969">Cilium</keyword>
<keyword evidence="9 13" id="KW-1133">Transmembrane helix</keyword>